<dbReference type="PANTHER" id="PTHR36303:SF1">
    <property type="entry name" value="2',3'-CYCLIC-NUCLEOTIDE 2'-PHOSPHODIESTERASE"/>
    <property type="match status" value="1"/>
</dbReference>
<dbReference type="InterPro" id="IPR005235">
    <property type="entry name" value="YmdB-like"/>
</dbReference>
<reference evidence="1" key="1">
    <citation type="submission" date="2018-05" db="EMBL/GenBank/DDBJ databases">
        <authorList>
            <person name="Lanie J.A."/>
            <person name="Ng W.-L."/>
            <person name="Kazmierczak K.M."/>
            <person name="Andrzejewski T.M."/>
            <person name="Davidsen T.M."/>
            <person name="Wayne K.J."/>
            <person name="Tettelin H."/>
            <person name="Glass J.I."/>
            <person name="Rusch D."/>
            <person name="Podicherti R."/>
            <person name="Tsui H.-C.T."/>
            <person name="Winkler M.E."/>
        </authorList>
    </citation>
    <scope>NUCLEOTIDE SEQUENCE</scope>
</reference>
<organism evidence="1">
    <name type="scientific">marine metagenome</name>
    <dbReference type="NCBI Taxonomy" id="408172"/>
    <lineage>
        <taxon>unclassified sequences</taxon>
        <taxon>metagenomes</taxon>
        <taxon>ecological metagenomes</taxon>
    </lineage>
</organism>
<dbReference type="Pfam" id="PF13277">
    <property type="entry name" value="YmdB"/>
    <property type="match status" value="1"/>
</dbReference>
<accession>A0A382B1Q0</accession>
<sequence>VRILMVGDVIGQPGRNAIKVLLPDLIDEYNIDLTVLNGENAAGGFGITSGIAQELFDYGVDVITSGNHIWDQREIIPHLDGHLPILRPLNYPPTVPGKGYISVKGVTVVNIIGRVFVGNYDCPFRAMDTLLDELKGTSSIIVVDFHAEATSEKMAMGWYLDGRVSALVGTHTHVGTADQRLLSRGTAYLTDLGMVGPMNSVIGSNIEDVLERFLNQTPRRLNVSSGPVQFNAAMVDIDESNGMATKIIRVDRQVF</sequence>
<dbReference type="NCBIfam" id="TIGR00282">
    <property type="entry name" value="TIGR00282 family metallophosphoesterase"/>
    <property type="match status" value="1"/>
</dbReference>
<dbReference type="PIRSF" id="PIRSF004789">
    <property type="entry name" value="DR1281"/>
    <property type="match status" value="1"/>
</dbReference>
<gene>
    <name evidence="1" type="ORF">METZ01_LOCUS160001</name>
</gene>
<dbReference type="GO" id="GO:0004113">
    <property type="term" value="F:2',3'-cyclic-nucleotide 3'-phosphodiesterase activity"/>
    <property type="evidence" value="ECO:0007669"/>
    <property type="project" value="TreeGrafter"/>
</dbReference>
<protein>
    <recommendedName>
        <fullName evidence="2">Calcineurin-like phosphoesterase domain-containing protein</fullName>
    </recommendedName>
</protein>
<evidence type="ECO:0000313" key="1">
    <source>
        <dbReference type="EMBL" id="SVB07147.1"/>
    </source>
</evidence>
<dbReference type="PANTHER" id="PTHR36303">
    <property type="entry name" value="2',3'-CYCLIC-NUCLEOTIDE 2'-PHOSPHODIESTERASE"/>
    <property type="match status" value="1"/>
</dbReference>
<dbReference type="InterPro" id="IPR029052">
    <property type="entry name" value="Metallo-depent_PP-like"/>
</dbReference>
<dbReference type="Gene3D" id="3.60.21.10">
    <property type="match status" value="1"/>
</dbReference>
<dbReference type="SUPFAM" id="SSF56300">
    <property type="entry name" value="Metallo-dependent phosphatases"/>
    <property type="match status" value="1"/>
</dbReference>
<dbReference type="AlphaFoldDB" id="A0A382B1Q0"/>
<dbReference type="EMBL" id="UINC01027613">
    <property type="protein sequence ID" value="SVB07147.1"/>
    <property type="molecule type" value="Genomic_DNA"/>
</dbReference>
<proteinExistence type="predicted"/>
<evidence type="ECO:0008006" key="2">
    <source>
        <dbReference type="Google" id="ProtNLM"/>
    </source>
</evidence>
<feature type="non-terminal residue" evidence="1">
    <location>
        <position position="1"/>
    </location>
</feature>
<name>A0A382B1Q0_9ZZZZ</name>
<dbReference type="CDD" id="cd07382">
    <property type="entry name" value="MPP_DR1281"/>
    <property type="match status" value="1"/>
</dbReference>